<dbReference type="EMBL" id="MT162467">
    <property type="protein sequence ID" value="QIN96946.1"/>
    <property type="molecule type" value="Genomic_DNA"/>
</dbReference>
<accession>A0A6G8R6D3</accession>
<proteinExistence type="predicted"/>
<dbReference type="InterPro" id="IPR044925">
    <property type="entry name" value="His-Me_finger_sf"/>
</dbReference>
<sequence>MELYDNEQTAVCEGLSNYIWTSFGRVWSKPRPRSKGGWLSPTVGNISYHYNISLVDDKGKHISCALHRMVGRLFLPGWTADQLVLHKDETLSEEYVSRVSNLWLGSHKDNHQDRESKCRGRYANYGWRLWPEELRLQIVNDSKSGISQRKLSLTYDLPRSQIRALISQYK</sequence>
<organism evidence="1 2">
    <name type="scientific">Synechococcus phage S-H34</name>
    <dbReference type="NCBI Taxonomy" id="2718942"/>
    <lineage>
        <taxon>Viruses</taxon>
        <taxon>Duplodnaviria</taxon>
        <taxon>Heunggongvirae</taxon>
        <taxon>Uroviricota</taxon>
        <taxon>Caudoviricetes</taxon>
        <taxon>Pantevenvirales</taxon>
        <taxon>Kyanoviridae</taxon>
        <taxon>Makaravirus</taxon>
        <taxon>Makaravirus thirtyfour</taxon>
    </lineage>
</organism>
<dbReference type="RefSeq" id="YP_010670614.1">
    <property type="nucleotide sequence ID" value="NC_070965.1"/>
</dbReference>
<dbReference type="KEGG" id="vg:77946824"/>
<dbReference type="Gene3D" id="3.90.75.20">
    <property type="match status" value="1"/>
</dbReference>
<dbReference type="GeneID" id="77946824"/>
<reference evidence="1 2" key="1">
    <citation type="submission" date="2020-03" db="EMBL/GenBank/DDBJ databases">
        <title>The Isolation and Genome Sequence of a Novel Cyanophage S-H34 from the Huanghai Sea, China.</title>
        <authorList>
            <person name="Jiang T."/>
        </authorList>
    </citation>
    <scope>NUCLEOTIDE SEQUENCE [LARGE SCALE GENOMIC DNA]</scope>
</reference>
<keyword evidence="2" id="KW-1185">Reference proteome</keyword>
<dbReference type="SUPFAM" id="SSF54060">
    <property type="entry name" value="His-Me finger endonucleases"/>
    <property type="match status" value="1"/>
</dbReference>
<evidence type="ECO:0000313" key="1">
    <source>
        <dbReference type="EMBL" id="QIN96946.1"/>
    </source>
</evidence>
<name>A0A6G8R6D3_9CAUD</name>
<evidence type="ECO:0000313" key="2">
    <source>
        <dbReference type="Proteomes" id="UP000501900"/>
    </source>
</evidence>
<protein>
    <recommendedName>
        <fullName evidence="3">HNH nuclease domain-containing protein</fullName>
    </recommendedName>
</protein>
<dbReference type="Proteomes" id="UP000501900">
    <property type="component" value="Genome"/>
</dbReference>
<evidence type="ECO:0008006" key="3">
    <source>
        <dbReference type="Google" id="ProtNLM"/>
    </source>
</evidence>